<reference evidence="1" key="1">
    <citation type="submission" date="2023-04" db="EMBL/GenBank/DDBJ databases">
        <title>Candida boidinii NBRC 1967.</title>
        <authorList>
            <person name="Ichikawa N."/>
            <person name="Sato H."/>
            <person name="Tonouchi N."/>
        </authorList>
    </citation>
    <scope>NUCLEOTIDE SEQUENCE</scope>
    <source>
        <strain evidence="1">NBRC 1967</strain>
    </source>
</reference>
<comment type="caution">
    <text evidence="1">The sequence shown here is derived from an EMBL/GenBank/DDBJ whole genome shotgun (WGS) entry which is preliminary data.</text>
</comment>
<proteinExistence type="predicted"/>
<evidence type="ECO:0000313" key="1">
    <source>
        <dbReference type="EMBL" id="GME91705.1"/>
    </source>
</evidence>
<keyword evidence="2" id="KW-1185">Reference proteome</keyword>
<gene>
    <name evidence="1" type="ORF">Cboi01_000241000</name>
</gene>
<evidence type="ECO:0000313" key="2">
    <source>
        <dbReference type="Proteomes" id="UP001165101"/>
    </source>
</evidence>
<protein>
    <submittedName>
        <fullName evidence="1">Unnamed protein product</fullName>
    </submittedName>
</protein>
<dbReference type="EMBL" id="BSXV01001086">
    <property type="protein sequence ID" value="GME91705.1"/>
    <property type="molecule type" value="Genomic_DNA"/>
</dbReference>
<organism evidence="1 2">
    <name type="scientific">Candida boidinii</name>
    <name type="common">Yeast</name>
    <dbReference type="NCBI Taxonomy" id="5477"/>
    <lineage>
        <taxon>Eukaryota</taxon>
        <taxon>Fungi</taxon>
        <taxon>Dikarya</taxon>
        <taxon>Ascomycota</taxon>
        <taxon>Saccharomycotina</taxon>
        <taxon>Pichiomycetes</taxon>
        <taxon>Pichiales</taxon>
        <taxon>Pichiaceae</taxon>
        <taxon>Ogataea</taxon>
        <taxon>Ogataea/Candida clade</taxon>
    </lineage>
</organism>
<name>A0ACB5TML8_CANBO</name>
<dbReference type="Proteomes" id="UP001165101">
    <property type="component" value="Unassembled WGS sequence"/>
</dbReference>
<accession>A0ACB5TML8</accession>
<sequence length="415" mass="47231">MIKFLTNCAENEVILDQENVSETIVNSDMISDIESKLSKEIPEEYNQKLEILQIFKDYYKLQKPELSPIISESKKKKLNKKFNQKSIELKNNDLNLINSTSSRNNSVIDIGDITSDSYNISNISLISEIEIEDQEDNVNIHKVNSIHSEYSEYSQISEFSEINNSNITNGVNNNNNNQGTDSSICLKSSKSDISLLNGLIEEQQQASNKLRHKTSGLLNLTIQLFESSNKNKNKNKSNKNMNMNNSKIRSNGNSLQEFEESFQETNDEITSVTSTMISGDIIPDVIKQDELILIAAVSTSITRDKYSLFDYRDIQEYKEFFGSKIEGMGYLIIDKRRNAKSQNKHQESDKEIKEINDGDKSDDEIRILTYYIPTCDKAVISDKYLNAISSLNKLKVVNDSNYISAQNIKIPLTVD</sequence>